<evidence type="ECO:0000256" key="1">
    <source>
        <dbReference type="ARBA" id="ARBA00004167"/>
    </source>
</evidence>
<keyword evidence="2 6" id="KW-0812">Transmembrane</keyword>
<feature type="region of interest" description="Disordered" evidence="5">
    <location>
        <begin position="386"/>
        <end position="420"/>
    </location>
</feature>
<reference evidence="8 9" key="1">
    <citation type="submission" date="2024-03" db="EMBL/GenBank/DDBJ databases">
        <title>The Acrasis kona genome and developmental transcriptomes reveal deep origins of eukaryotic multicellular pathways.</title>
        <authorList>
            <person name="Sheikh S."/>
            <person name="Fu C.-J."/>
            <person name="Brown M.W."/>
            <person name="Baldauf S.L."/>
        </authorList>
    </citation>
    <scope>NUCLEOTIDE SEQUENCE [LARGE SCALE GENOMIC DNA]</scope>
    <source>
        <strain evidence="8 9">ATCC MYA-3509</strain>
    </source>
</reference>
<keyword evidence="3 6" id="KW-1133">Transmembrane helix</keyword>
<keyword evidence="4 6" id="KW-0472">Membrane</keyword>
<dbReference type="GO" id="GO:0005783">
    <property type="term" value="C:endoplasmic reticulum"/>
    <property type="evidence" value="ECO:0007669"/>
    <property type="project" value="InterPro"/>
</dbReference>
<comment type="subcellular location">
    <subcellularLocation>
        <location evidence="1">Membrane</location>
        <topology evidence="1">Single-pass membrane protein</topology>
    </subcellularLocation>
</comment>
<dbReference type="GO" id="GO:0005509">
    <property type="term" value="F:calcium ion binding"/>
    <property type="evidence" value="ECO:0007669"/>
    <property type="project" value="InterPro"/>
</dbReference>
<comment type="caution">
    <text evidence="8">The sequence shown here is derived from an EMBL/GenBank/DDBJ whole genome shotgun (WGS) entry which is preliminary data.</text>
</comment>
<evidence type="ECO:0000313" key="8">
    <source>
        <dbReference type="EMBL" id="KAL0483040.1"/>
    </source>
</evidence>
<feature type="compositionally biased region" description="Basic residues" evidence="5">
    <location>
        <begin position="403"/>
        <end position="420"/>
    </location>
</feature>
<feature type="region of interest" description="Disordered" evidence="5">
    <location>
        <begin position="63"/>
        <end position="105"/>
    </location>
</feature>
<protein>
    <submittedName>
        <fullName evidence="8">Coiled-coil domain-containing protein</fullName>
    </submittedName>
</protein>
<dbReference type="PANTHER" id="PTHR12883">
    <property type="entry name" value="ADIPOCYTE-SPECIFIC PROTEIN 4-RELATED"/>
    <property type="match status" value="1"/>
</dbReference>
<evidence type="ECO:0000256" key="5">
    <source>
        <dbReference type="SAM" id="MobiDB-lite"/>
    </source>
</evidence>
<feature type="transmembrane region" description="Helical" evidence="6">
    <location>
        <begin position="118"/>
        <end position="137"/>
    </location>
</feature>
<evidence type="ECO:0000256" key="2">
    <source>
        <dbReference type="ARBA" id="ARBA00022692"/>
    </source>
</evidence>
<evidence type="ECO:0000256" key="6">
    <source>
        <dbReference type="SAM" id="Phobius"/>
    </source>
</evidence>
<accession>A0AAW2Z123</accession>
<evidence type="ECO:0000313" key="9">
    <source>
        <dbReference type="Proteomes" id="UP001431209"/>
    </source>
</evidence>
<evidence type="ECO:0000256" key="3">
    <source>
        <dbReference type="ARBA" id="ARBA00022989"/>
    </source>
</evidence>
<feature type="signal peptide" evidence="7">
    <location>
        <begin position="1"/>
        <end position="23"/>
    </location>
</feature>
<evidence type="ECO:0000256" key="7">
    <source>
        <dbReference type="SAM" id="SignalP"/>
    </source>
</evidence>
<dbReference type="AlphaFoldDB" id="A0AAW2Z123"/>
<dbReference type="GO" id="GO:0032469">
    <property type="term" value="P:endoplasmic reticulum calcium ion homeostasis"/>
    <property type="evidence" value="ECO:0007669"/>
    <property type="project" value="InterPro"/>
</dbReference>
<feature type="compositionally biased region" description="Basic and acidic residues" evidence="5">
    <location>
        <begin position="386"/>
        <end position="402"/>
    </location>
</feature>
<name>A0AAW2Z123_9EUKA</name>
<keyword evidence="7" id="KW-0732">Signal</keyword>
<evidence type="ECO:0000256" key="4">
    <source>
        <dbReference type="ARBA" id="ARBA00023136"/>
    </source>
</evidence>
<proteinExistence type="predicted"/>
<gene>
    <name evidence="8" type="ORF">AKO1_014951</name>
</gene>
<feature type="chain" id="PRO_5043777868" evidence="7">
    <location>
        <begin position="24"/>
        <end position="420"/>
    </location>
</feature>
<dbReference type="InterPro" id="IPR012879">
    <property type="entry name" value="CCDC47"/>
</dbReference>
<dbReference type="Proteomes" id="UP001431209">
    <property type="component" value="Unassembled WGS sequence"/>
</dbReference>
<keyword evidence="9" id="KW-1185">Reference proteome</keyword>
<organism evidence="8 9">
    <name type="scientific">Acrasis kona</name>
    <dbReference type="NCBI Taxonomy" id="1008807"/>
    <lineage>
        <taxon>Eukaryota</taxon>
        <taxon>Discoba</taxon>
        <taxon>Heterolobosea</taxon>
        <taxon>Tetramitia</taxon>
        <taxon>Eutetramitia</taxon>
        <taxon>Acrasidae</taxon>
        <taxon>Acrasis</taxon>
    </lineage>
</organism>
<sequence>MNLRLYVFLALLLLVALSTICYAQDDFWDNVNVVEHETVHTVDTHTEKDAHFNSDPPIIDNKEGFEGLSNKNNKTSKFDEVESEPQQQQEAPKKETPKPKSIPPAQQSLFQFPQQEHYYYEILAVALIVIYFVNYLIGTSKNNAIAKDFAILFDEVLETQFSSVERDGIAFEKESQSLYKAWMTGRMGCDGCMVSIQTLYRHDLLMRIYDLFINPSACDMVVFDVKLDSSLAQNFILSIQPKAQHSEVSEKNYDIRKLTTSTVTTTRGHEFLPSNKTFTTDTPELVAPHLEKQQQGPMQNIYNVLKENEHLFIGLHVSDMFPDTTNAVGGRQVLQVVCKIPYNVKQLEELVKLTCEMIDVFTVGVKLPSKLIERNKRLRENYLKELERKKKEEQEETTETKVPKKKSSTLSIKNKKEKTK</sequence>
<dbReference type="PANTHER" id="PTHR12883:SF0">
    <property type="entry name" value="PAT COMPLEX SUBUNIT CCDC47"/>
    <property type="match status" value="1"/>
</dbReference>
<dbReference type="EMBL" id="JAOPGA020000925">
    <property type="protein sequence ID" value="KAL0483040.1"/>
    <property type="molecule type" value="Genomic_DNA"/>
</dbReference>
<dbReference type="Pfam" id="PF07946">
    <property type="entry name" value="CCDC47"/>
    <property type="match status" value="1"/>
</dbReference>
<dbReference type="GO" id="GO:0016020">
    <property type="term" value="C:membrane"/>
    <property type="evidence" value="ECO:0007669"/>
    <property type="project" value="UniProtKB-SubCell"/>
</dbReference>